<dbReference type="InterPro" id="IPR001261">
    <property type="entry name" value="ArgE/DapE_CS"/>
</dbReference>
<dbReference type="GO" id="GO:0009014">
    <property type="term" value="F:succinyl-diaminopimelate desuccinylase activity"/>
    <property type="evidence" value="ECO:0007669"/>
    <property type="project" value="UniProtKB-EC"/>
</dbReference>
<sequence>MSNINWTEEVAKRKNDLLEDTKRLLQIPSILNEAERKEGAPFGSEIEKALLYMLNLGKESSMEVKNLDGYAGHLEIGNGDELLGILCHVDVVPAGEGWSVEPFGGEIKDGKIFARGASDDKGPTMAAFYAMKIIQELKLPLSKRIRMIIGCDEESNWECVRHYFKNEEMPDFGFAPDADFPIINAEKGIFDVEFKINAKNAKSDEGLYLVSFESGQRLNMVPDKAIAKVAGGSLKEAEEKFKKYAATKGFSYETTKEDNLLTLKAEGKSAHGSTPEVGVNAGLELAQFLCSLSFNDSDQTFLELLSDVSGEFTGEKIGIAANDEASGSLTVNVGVIKYSESEGGKVGMNIRYPVTHNSEKIETALSKRADQDNLTMRVIENNPPNYVDGNHPLVKTLQKVYEEQTGEPGELIAIGGGTYARSLQTGVAFGALFPGREDVAHQKDEYMYVDDLLRSAAIYAQAIYELAK</sequence>
<evidence type="ECO:0000256" key="3">
    <source>
        <dbReference type="ARBA" id="ARBA00022670"/>
    </source>
</evidence>
<dbReference type="RefSeq" id="WP_310259785.1">
    <property type="nucleotide sequence ID" value="NZ_JAVDWA010000004.1"/>
</dbReference>
<evidence type="ECO:0000313" key="10">
    <source>
        <dbReference type="EMBL" id="MDR7073846.1"/>
    </source>
</evidence>
<dbReference type="Gene3D" id="3.40.630.10">
    <property type="entry name" value="Zn peptidases"/>
    <property type="match status" value="1"/>
</dbReference>
<comment type="similarity">
    <text evidence="2">Belongs to the peptidase M20A family.</text>
</comment>
<gene>
    <name evidence="10" type="ORF">J2X07_002833</name>
</gene>
<dbReference type="Pfam" id="PF01546">
    <property type="entry name" value="Peptidase_M20"/>
    <property type="match status" value="1"/>
</dbReference>
<evidence type="ECO:0000259" key="9">
    <source>
        <dbReference type="Pfam" id="PF07687"/>
    </source>
</evidence>
<evidence type="ECO:0000256" key="4">
    <source>
        <dbReference type="ARBA" id="ARBA00022723"/>
    </source>
</evidence>
<protein>
    <submittedName>
        <fullName evidence="10">Succinyl-diaminopimelate desuccinylase</fullName>
        <ecNumber evidence="10">3.5.1.18</ecNumber>
    </submittedName>
</protein>
<evidence type="ECO:0000256" key="7">
    <source>
        <dbReference type="ARBA" id="ARBA00022997"/>
    </source>
</evidence>
<keyword evidence="5 10" id="KW-0378">Hydrolase</keyword>
<dbReference type="InterPro" id="IPR036264">
    <property type="entry name" value="Bact_exopeptidase_dim_dom"/>
</dbReference>
<evidence type="ECO:0000256" key="8">
    <source>
        <dbReference type="ARBA" id="ARBA00023049"/>
    </source>
</evidence>
<name>A0ABU1U3A0_9BACL</name>
<dbReference type="InterPro" id="IPR011650">
    <property type="entry name" value="Peptidase_M20_dimer"/>
</dbReference>
<evidence type="ECO:0000313" key="11">
    <source>
        <dbReference type="Proteomes" id="UP001258181"/>
    </source>
</evidence>
<dbReference type="Gene3D" id="3.30.70.360">
    <property type="match status" value="2"/>
</dbReference>
<keyword evidence="8" id="KW-0482">Metalloprotease</keyword>
<dbReference type="CDD" id="cd03888">
    <property type="entry name" value="M20_PepV"/>
    <property type="match status" value="1"/>
</dbReference>
<dbReference type="Proteomes" id="UP001258181">
    <property type="component" value="Unassembled WGS sequence"/>
</dbReference>
<dbReference type="PANTHER" id="PTHR43808:SF31">
    <property type="entry name" value="N-ACETYL-L-CITRULLINE DEACETYLASE"/>
    <property type="match status" value="1"/>
</dbReference>
<dbReference type="Pfam" id="PF07687">
    <property type="entry name" value="M20_dimer"/>
    <property type="match status" value="1"/>
</dbReference>
<dbReference type="PROSITE" id="PS00759">
    <property type="entry name" value="ARGE_DAPE_CPG2_2"/>
    <property type="match status" value="1"/>
</dbReference>
<keyword evidence="6" id="KW-0862">Zinc</keyword>
<dbReference type="NCBIfam" id="TIGR01887">
    <property type="entry name" value="dipeptidaselike"/>
    <property type="match status" value="1"/>
</dbReference>
<dbReference type="InterPro" id="IPR002933">
    <property type="entry name" value="Peptidase_M20"/>
</dbReference>
<dbReference type="PANTHER" id="PTHR43808">
    <property type="entry name" value="ACETYLORNITHINE DEACETYLASE"/>
    <property type="match status" value="1"/>
</dbReference>
<evidence type="ECO:0000256" key="1">
    <source>
        <dbReference type="ARBA" id="ARBA00001947"/>
    </source>
</evidence>
<dbReference type="NCBIfam" id="NF005591">
    <property type="entry name" value="PRK07318.1"/>
    <property type="match status" value="1"/>
</dbReference>
<evidence type="ECO:0000256" key="5">
    <source>
        <dbReference type="ARBA" id="ARBA00022801"/>
    </source>
</evidence>
<dbReference type="SUPFAM" id="SSF53187">
    <property type="entry name" value="Zn-dependent exopeptidases"/>
    <property type="match status" value="1"/>
</dbReference>
<evidence type="ECO:0000256" key="6">
    <source>
        <dbReference type="ARBA" id="ARBA00022833"/>
    </source>
</evidence>
<reference evidence="10 11" key="1">
    <citation type="submission" date="2023-07" db="EMBL/GenBank/DDBJ databases">
        <title>Sorghum-associated microbial communities from plants grown in Nebraska, USA.</title>
        <authorList>
            <person name="Schachtman D."/>
        </authorList>
    </citation>
    <scope>NUCLEOTIDE SEQUENCE [LARGE SCALE GENOMIC DNA]</scope>
    <source>
        <strain evidence="10 11">BE211</strain>
    </source>
</reference>
<dbReference type="EMBL" id="JAVDWA010000004">
    <property type="protein sequence ID" value="MDR7073846.1"/>
    <property type="molecule type" value="Genomic_DNA"/>
</dbReference>
<comment type="caution">
    <text evidence="10">The sequence shown here is derived from an EMBL/GenBank/DDBJ whole genome shotgun (WGS) entry which is preliminary data.</text>
</comment>
<comment type="cofactor">
    <cofactor evidence="1">
        <name>Zn(2+)</name>
        <dbReference type="ChEBI" id="CHEBI:29105"/>
    </cofactor>
</comment>
<keyword evidence="3" id="KW-0645">Protease</keyword>
<feature type="domain" description="Peptidase M20 dimerisation" evidence="9">
    <location>
        <begin position="262"/>
        <end position="339"/>
    </location>
</feature>
<dbReference type="InterPro" id="IPR050072">
    <property type="entry name" value="Peptidase_M20A"/>
</dbReference>
<keyword evidence="11" id="KW-1185">Reference proteome</keyword>
<evidence type="ECO:0000256" key="2">
    <source>
        <dbReference type="ARBA" id="ARBA00006247"/>
    </source>
</evidence>
<organism evidence="10 11">
    <name type="scientific">Fictibacillus barbaricus</name>
    <dbReference type="NCBI Taxonomy" id="182136"/>
    <lineage>
        <taxon>Bacteria</taxon>
        <taxon>Bacillati</taxon>
        <taxon>Bacillota</taxon>
        <taxon>Bacilli</taxon>
        <taxon>Bacillales</taxon>
        <taxon>Fictibacillaceae</taxon>
        <taxon>Fictibacillus</taxon>
    </lineage>
</organism>
<dbReference type="EC" id="3.5.1.18" evidence="10"/>
<dbReference type="SUPFAM" id="SSF55031">
    <property type="entry name" value="Bacterial exopeptidase dimerisation domain"/>
    <property type="match status" value="1"/>
</dbReference>
<proteinExistence type="inferred from homology"/>
<accession>A0ABU1U3A0</accession>
<keyword evidence="4" id="KW-0479">Metal-binding</keyword>
<keyword evidence="7" id="KW-0224">Dipeptidase</keyword>
<dbReference type="InterPro" id="IPR010964">
    <property type="entry name" value="M20A_pepV-rel"/>
</dbReference>